<evidence type="ECO:0000256" key="2">
    <source>
        <dbReference type="ARBA" id="ARBA00007399"/>
    </source>
</evidence>
<evidence type="ECO:0000259" key="8">
    <source>
        <dbReference type="Pfam" id="PF02753"/>
    </source>
</evidence>
<keyword evidence="5" id="KW-0143">Chaperone</keyword>
<comment type="caution">
    <text evidence="9">The sequence shown here is derived from an EMBL/GenBank/DDBJ whole genome shotgun (WGS) entry which is preliminary data.</text>
</comment>
<dbReference type="InterPro" id="IPR036316">
    <property type="entry name" value="Pili_assmbl_chap_C_dom_sf"/>
</dbReference>
<dbReference type="EMBL" id="JAZKLI010000002">
    <property type="protein sequence ID" value="MEE9686102.1"/>
    <property type="molecule type" value="Genomic_DNA"/>
</dbReference>
<proteinExistence type="inferred from homology"/>
<feature type="signal peptide" evidence="6">
    <location>
        <begin position="1"/>
        <end position="30"/>
    </location>
</feature>
<gene>
    <name evidence="9" type="ORF">V4839_21930</name>
</gene>
<evidence type="ECO:0000256" key="4">
    <source>
        <dbReference type="ARBA" id="ARBA00022764"/>
    </source>
</evidence>
<name>A0ABU7UJF6_LELAM</name>
<dbReference type="PANTHER" id="PTHR30251:SF0">
    <property type="entry name" value="FIMBRIAL CHAPERONE PROTEIN ELFD-RELATED"/>
    <property type="match status" value="1"/>
</dbReference>
<dbReference type="Pfam" id="PF02753">
    <property type="entry name" value="PapD_C"/>
    <property type="match status" value="1"/>
</dbReference>
<evidence type="ECO:0000256" key="3">
    <source>
        <dbReference type="ARBA" id="ARBA00022729"/>
    </source>
</evidence>
<feature type="domain" description="Pili assembly chaperone N-terminal" evidence="7">
    <location>
        <begin position="36"/>
        <end position="162"/>
    </location>
</feature>
<feature type="domain" description="Pili assembly chaperone C-terminal" evidence="8">
    <location>
        <begin position="184"/>
        <end position="241"/>
    </location>
</feature>
<dbReference type="InterPro" id="IPR050643">
    <property type="entry name" value="Periplasmic_pilus_chap"/>
</dbReference>
<keyword evidence="3 6" id="KW-0732">Signal</keyword>
<dbReference type="Pfam" id="PF00345">
    <property type="entry name" value="PapD_N"/>
    <property type="match status" value="1"/>
</dbReference>
<dbReference type="InterPro" id="IPR001829">
    <property type="entry name" value="Pili_assmbl_chaperone_bac"/>
</dbReference>
<evidence type="ECO:0000259" key="7">
    <source>
        <dbReference type="Pfam" id="PF00345"/>
    </source>
</evidence>
<feature type="chain" id="PRO_5046473380" evidence="6">
    <location>
        <begin position="31"/>
        <end position="249"/>
    </location>
</feature>
<evidence type="ECO:0000256" key="6">
    <source>
        <dbReference type="SAM" id="SignalP"/>
    </source>
</evidence>
<accession>A0ABU7UJF6</accession>
<protein>
    <submittedName>
        <fullName evidence="9">Molecular chaperone</fullName>
    </submittedName>
</protein>
<reference evidence="9 10" key="1">
    <citation type="submission" date="2023-10" db="EMBL/GenBank/DDBJ databases">
        <title>Wastewater isolates of ESBL- and carbapenemase-producing Gram-negative bacteria from New Zealand.</title>
        <authorList>
            <person name="Straub C."/>
            <person name="Weaver L."/>
            <person name="Cornelius A."/>
            <person name="Mcgill E."/>
            <person name="Dyet K."/>
            <person name="White L."/>
            <person name="Pattis I."/>
        </authorList>
    </citation>
    <scope>NUCLEOTIDE SEQUENCE [LARGE SCALE GENOMIC DNA]</scope>
    <source>
        <strain evidence="9 10">ESBL35</strain>
    </source>
</reference>
<dbReference type="InterPro" id="IPR008962">
    <property type="entry name" value="PapD-like_sf"/>
</dbReference>
<dbReference type="Gene3D" id="2.60.40.10">
    <property type="entry name" value="Immunoglobulins"/>
    <property type="match status" value="2"/>
</dbReference>
<evidence type="ECO:0000313" key="10">
    <source>
        <dbReference type="Proteomes" id="UP001335910"/>
    </source>
</evidence>
<dbReference type="PANTHER" id="PTHR30251">
    <property type="entry name" value="PILUS ASSEMBLY CHAPERONE"/>
    <property type="match status" value="1"/>
</dbReference>
<comment type="subcellular location">
    <subcellularLocation>
        <location evidence="1">Periplasm</location>
    </subcellularLocation>
</comment>
<keyword evidence="4" id="KW-0574">Periplasm</keyword>
<dbReference type="InterPro" id="IPR013783">
    <property type="entry name" value="Ig-like_fold"/>
</dbReference>
<dbReference type="Proteomes" id="UP001335910">
    <property type="component" value="Unassembled WGS sequence"/>
</dbReference>
<organism evidence="9 10">
    <name type="scientific">Lelliottia amnigena</name>
    <name type="common">Enterobacter amnigenus</name>
    <dbReference type="NCBI Taxonomy" id="61646"/>
    <lineage>
        <taxon>Bacteria</taxon>
        <taxon>Pseudomonadati</taxon>
        <taxon>Pseudomonadota</taxon>
        <taxon>Gammaproteobacteria</taxon>
        <taxon>Enterobacterales</taxon>
        <taxon>Enterobacteriaceae</taxon>
        <taxon>Lelliottia</taxon>
    </lineage>
</organism>
<dbReference type="SUPFAM" id="SSF49584">
    <property type="entry name" value="Periplasmic chaperone C-domain"/>
    <property type="match status" value="1"/>
</dbReference>
<evidence type="ECO:0000256" key="1">
    <source>
        <dbReference type="ARBA" id="ARBA00004418"/>
    </source>
</evidence>
<dbReference type="SUPFAM" id="SSF49354">
    <property type="entry name" value="PapD-like"/>
    <property type="match status" value="1"/>
</dbReference>
<sequence length="249" mass="27068">MNKKYNLTTAKLPGLAISALLAVASIPAAYGEQDGGISLGSTRVIYTENSPGATVRVINTSKSAYLIQSWIDNFRGEGGWEKEATLPVGVFVVTPPLFRLDTGENNILIRRAGGNLPADRESVFSLSVKLVPQSGKPAPESNYVQFAFANTIKLFWRPKGLKGEPSEAYKLLTFRRKSDLLEAVNPTEYHITIKTLKIGGVNVDNPDYRMVPPKGTQTWKIPDSANGIVTYTTINDFGGITPPVTSPLQ</sequence>
<dbReference type="InterPro" id="IPR016147">
    <property type="entry name" value="Pili_assmbl_chaperone_N"/>
</dbReference>
<evidence type="ECO:0000256" key="5">
    <source>
        <dbReference type="ARBA" id="ARBA00023186"/>
    </source>
</evidence>
<dbReference type="RefSeq" id="WP_261893453.1">
    <property type="nucleotide sequence ID" value="NZ_JAZKLB010000002.1"/>
</dbReference>
<comment type="similarity">
    <text evidence="2">Belongs to the periplasmic pilus chaperone family.</text>
</comment>
<evidence type="ECO:0000313" key="9">
    <source>
        <dbReference type="EMBL" id="MEE9686102.1"/>
    </source>
</evidence>
<dbReference type="PRINTS" id="PR00969">
    <property type="entry name" value="CHAPERONPILI"/>
</dbReference>
<dbReference type="InterPro" id="IPR016148">
    <property type="entry name" value="Pili_assmbl_chaperone_C"/>
</dbReference>
<keyword evidence="10" id="KW-1185">Reference proteome</keyword>